<dbReference type="Proteomes" id="UP000230161">
    <property type="component" value="Unassembled WGS sequence"/>
</dbReference>
<feature type="transmembrane region" description="Helical" evidence="1">
    <location>
        <begin position="312"/>
        <end position="330"/>
    </location>
</feature>
<dbReference type="EMBL" id="PGFB01000001">
    <property type="protein sequence ID" value="PJJ65395.1"/>
    <property type="molecule type" value="Genomic_DNA"/>
</dbReference>
<feature type="transmembrane region" description="Helical" evidence="1">
    <location>
        <begin position="203"/>
        <end position="223"/>
    </location>
</feature>
<keyword evidence="3" id="KW-1185">Reference proteome</keyword>
<evidence type="ECO:0000256" key="1">
    <source>
        <dbReference type="SAM" id="Phobius"/>
    </source>
</evidence>
<evidence type="ECO:0000313" key="3">
    <source>
        <dbReference type="Proteomes" id="UP000230161"/>
    </source>
</evidence>
<name>A0A2M9C4E2_9MICO</name>
<evidence type="ECO:0000313" key="2">
    <source>
        <dbReference type="EMBL" id="PJJ65395.1"/>
    </source>
</evidence>
<feature type="transmembrane region" description="Helical" evidence="1">
    <location>
        <begin position="172"/>
        <end position="196"/>
    </location>
</feature>
<reference evidence="2 3" key="1">
    <citation type="submission" date="2017-11" db="EMBL/GenBank/DDBJ databases">
        <title>Genomic Encyclopedia of Archaeal and Bacterial Type Strains, Phase II (KMG-II): From Individual Species to Whole Genera.</title>
        <authorList>
            <person name="Goeker M."/>
        </authorList>
    </citation>
    <scope>NUCLEOTIDE SEQUENCE [LARGE SCALE GENOMIC DNA]</scope>
    <source>
        <strain evidence="2 3">DSM 25625</strain>
    </source>
</reference>
<dbReference type="AlphaFoldDB" id="A0A2M9C4E2"/>
<accession>A0A2M9C4E2</accession>
<protein>
    <submittedName>
        <fullName evidence="2">Uncharacterized protein DUF2029</fullName>
    </submittedName>
</protein>
<feature type="transmembrane region" description="Helical" evidence="1">
    <location>
        <begin position="361"/>
        <end position="382"/>
    </location>
</feature>
<comment type="caution">
    <text evidence="2">The sequence shown here is derived from an EMBL/GenBank/DDBJ whole genome shotgun (WGS) entry which is preliminary data.</text>
</comment>
<dbReference type="OrthoDB" id="581198at2"/>
<dbReference type="RefSeq" id="WP_157802772.1">
    <property type="nucleotide sequence ID" value="NZ_PGFB01000001.1"/>
</dbReference>
<keyword evidence="1" id="KW-0472">Membrane</keyword>
<keyword evidence="1" id="KW-0812">Transmembrane</keyword>
<gene>
    <name evidence="2" type="ORF">CLV54_0428</name>
</gene>
<feature type="transmembrane region" description="Helical" evidence="1">
    <location>
        <begin position="388"/>
        <end position="412"/>
    </location>
</feature>
<proteinExistence type="predicted"/>
<feature type="transmembrane region" description="Helical" evidence="1">
    <location>
        <begin position="100"/>
        <end position="121"/>
    </location>
</feature>
<feature type="transmembrane region" description="Helical" evidence="1">
    <location>
        <begin position="336"/>
        <end position="354"/>
    </location>
</feature>
<keyword evidence="1" id="KW-1133">Transmembrane helix</keyword>
<feature type="transmembrane region" description="Helical" evidence="1">
    <location>
        <begin position="133"/>
        <end position="152"/>
    </location>
</feature>
<feature type="transmembrane region" description="Helical" evidence="1">
    <location>
        <begin position="282"/>
        <end position="305"/>
    </location>
</feature>
<sequence>MTSTLDQIDESLRRTLRTRRFSWFTRPRALLWGFIGLHLLFFAALAPTIVSGGTLGDLPLYREWAMQGWEVGYWQGIDVPWVYPIGAMLPIGLSNILGAYMYQFVWFLITTALNGAAIWVLTDRGRRIPAYKGAWWFLLITLILSPVALLRLEGITAPLVVMGLVWLGRRPVVATLLLTLATWIKVWPAAVILAALAAVPRRATVFVTGALASVGVAATVWSVGGLANLTSFLTVQSDRALQLEAPVTTPWVWLAVFGIKNTTIYENTDIATREVIGPYSEIAASLMDPLMIIAFVTVLTLVVWARRRGAPIFSVLLYGSLALAVSLVLFNKVGSPQYMLWLTPIVAVGIADSWRRWRVAAYLLTVIGLLTTLIFPIFYLPLADGDPAAALLLTARNALVVVLMGWAVVQIVRVGIAARLTRPTSVSALVTADAAASPSPSARTQNA</sequence>
<organism evidence="2 3">
    <name type="scientific">Compostimonas suwonensis</name>
    <dbReference type="NCBI Taxonomy" id="1048394"/>
    <lineage>
        <taxon>Bacteria</taxon>
        <taxon>Bacillati</taxon>
        <taxon>Actinomycetota</taxon>
        <taxon>Actinomycetes</taxon>
        <taxon>Micrococcales</taxon>
        <taxon>Microbacteriaceae</taxon>
        <taxon>Compostimonas</taxon>
    </lineage>
</organism>
<feature type="transmembrane region" description="Helical" evidence="1">
    <location>
        <begin position="29"/>
        <end position="50"/>
    </location>
</feature>